<dbReference type="EMBL" id="LNIX01000015">
    <property type="protein sequence ID" value="OXA46597.1"/>
    <property type="molecule type" value="Genomic_DNA"/>
</dbReference>
<dbReference type="AlphaFoldDB" id="A0A226DPL1"/>
<feature type="domain" description="Reverse transcriptase" evidence="1">
    <location>
        <begin position="449"/>
        <end position="569"/>
    </location>
</feature>
<evidence type="ECO:0000259" key="1">
    <source>
        <dbReference type="Pfam" id="PF00078"/>
    </source>
</evidence>
<sequence length="859" mass="97893">MDGNQRLQILILQISQSSPINDLGEEVESRYMLATTFAPLKSLLQVTTNLKLSGFTSGHIIYQDPFLELLLGLFTSLLVGNLLLVDVYLTTSQYLSTLLLQKYTNSGIVLVGDFNHWNSEIICKMFKIKQIIDFPTFMNPDGECATLDLIMTNLTQFYRKPTESPPLGQSRHKSIFLTPMPVHQMAVKSKITKVTRPLTSEGMNELRDLLHKEDWSDVLNSKSIDTKDKVFHKIMFGLIHKCFPQKTTQVCTNDKPWFSPELRHLIKIRDKLFKQNDPKWKIYRHKVRMKIKSDRLNFRNNFSQKLGQLTSRSWYGLVKKLTGASSRSILTIAEGIDNNSSLEGDPYTILNRVNDHFASITNSKSSSVPVSIPCYLPSHLPPIEVSHIEVYKKLTALDPCKSNSSQAVPSKILKECAIELCYILSHLLNSSFESGDLPASWKDGFITAIPKTPSVTSYSQLRPITVTSNLAKIAEQFIYEDIYEKISSQISVQQFGVLKKSSTAHYLIQLFDFLLKSIDKKPSQVIISLLDCEKAFDLINHNILINRLIKMGINENSIRWIQSFLTNRKNCLREHASHGIDPVNSRVYGFVDDLTNLEVVSGEPITSSSLQVASHTTKEIDMRLNAKKTVSLVVDTRRKPEDHIISVDSTPIPKVNSVKLLGIIINNNLTWDDHIKYITIKAASRLNYLRKLKALGFQKEELLIAYCSFIRPVLEYNSTVWGPGLSIDQASAVEKIQRRAVSSIVNKKVNETSYDDQLSKLRLDTLRKRRELALTRLGASILQNPRLRKMLPEFNKNTNARSLRQMNLLVPPSTSRKRYKFSAIPAMVELINAEFRLKKSFMGKQYLHNESDDDFYNHY</sequence>
<accession>A0A226DPL1</accession>
<dbReference type="PRINTS" id="PR01345">
    <property type="entry name" value="CERVTRCPTASE"/>
</dbReference>
<evidence type="ECO:0000313" key="3">
    <source>
        <dbReference type="Proteomes" id="UP000198287"/>
    </source>
</evidence>
<organism evidence="2 3">
    <name type="scientific">Folsomia candida</name>
    <name type="common">Springtail</name>
    <dbReference type="NCBI Taxonomy" id="158441"/>
    <lineage>
        <taxon>Eukaryota</taxon>
        <taxon>Metazoa</taxon>
        <taxon>Ecdysozoa</taxon>
        <taxon>Arthropoda</taxon>
        <taxon>Hexapoda</taxon>
        <taxon>Collembola</taxon>
        <taxon>Entomobryomorpha</taxon>
        <taxon>Isotomoidea</taxon>
        <taxon>Isotomidae</taxon>
        <taxon>Proisotominae</taxon>
        <taxon>Folsomia</taxon>
    </lineage>
</organism>
<proteinExistence type="predicted"/>
<dbReference type="OrthoDB" id="426210at2759"/>
<keyword evidence="2" id="KW-0695">RNA-directed DNA polymerase</keyword>
<dbReference type="PANTHER" id="PTHR47510:SF3">
    <property type="entry name" value="ENDO_EXONUCLEASE_PHOSPHATASE DOMAIN-CONTAINING PROTEIN"/>
    <property type="match status" value="1"/>
</dbReference>
<dbReference type="PANTHER" id="PTHR47510">
    <property type="entry name" value="REVERSE TRANSCRIPTASE DOMAIN-CONTAINING PROTEIN"/>
    <property type="match status" value="1"/>
</dbReference>
<reference evidence="2 3" key="1">
    <citation type="submission" date="2015-12" db="EMBL/GenBank/DDBJ databases">
        <title>The genome of Folsomia candida.</title>
        <authorList>
            <person name="Faddeeva A."/>
            <person name="Derks M.F."/>
            <person name="Anvar Y."/>
            <person name="Smit S."/>
            <person name="Van Straalen N."/>
            <person name="Roelofs D."/>
        </authorList>
    </citation>
    <scope>NUCLEOTIDE SEQUENCE [LARGE SCALE GENOMIC DNA]</scope>
    <source>
        <strain evidence="2 3">VU population</strain>
        <tissue evidence="2">Whole body</tissue>
    </source>
</reference>
<dbReference type="GO" id="GO:0003964">
    <property type="term" value="F:RNA-directed DNA polymerase activity"/>
    <property type="evidence" value="ECO:0007669"/>
    <property type="project" value="UniProtKB-KW"/>
</dbReference>
<dbReference type="STRING" id="158441.A0A226DPL1"/>
<comment type="caution">
    <text evidence="2">The sequence shown here is derived from an EMBL/GenBank/DDBJ whole genome shotgun (WGS) entry which is preliminary data.</text>
</comment>
<evidence type="ECO:0000313" key="2">
    <source>
        <dbReference type="EMBL" id="OXA46597.1"/>
    </source>
</evidence>
<dbReference type="Pfam" id="PF00078">
    <property type="entry name" value="RVT_1"/>
    <property type="match status" value="1"/>
</dbReference>
<keyword evidence="2" id="KW-0548">Nucleotidyltransferase</keyword>
<dbReference type="Proteomes" id="UP000198287">
    <property type="component" value="Unassembled WGS sequence"/>
</dbReference>
<keyword evidence="3" id="KW-1185">Reference proteome</keyword>
<gene>
    <name evidence="2" type="ORF">Fcan01_18888</name>
</gene>
<protein>
    <submittedName>
        <fullName evidence="2">Putative RNA-directed DNA polymerase from transposon X-element</fullName>
    </submittedName>
</protein>
<dbReference type="InterPro" id="IPR000477">
    <property type="entry name" value="RT_dom"/>
</dbReference>
<keyword evidence="2" id="KW-0808">Transferase</keyword>
<name>A0A226DPL1_FOLCA</name>
<dbReference type="OMA" id="ENSIRWI"/>